<organism evidence="3 4">
    <name type="scientific">Acanthaster planci</name>
    <name type="common">Crown-of-thorns starfish</name>
    <dbReference type="NCBI Taxonomy" id="133434"/>
    <lineage>
        <taxon>Eukaryota</taxon>
        <taxon>Metazoa</taxon>
        <taxon>Echinodermata</taxon>
        <taxon>Eleutherozoa</taxon>
        <taxon>Asterozoa</taxon>
        <taxon>Asteroidea</taxon>
        <taxon>Valvatacea</taxon>
        <taxon>Valvatida</taxon>
        <taxon>Acanthasteridae</taxon>
        <taxon>Acanthaster</taxon>
    </lineage>
</organism>
<feature type="compositionally biased region" description="Polar residues" evidence="1">
    <location>
        <begin position="56"/>
        <end position="71"/>
    </location>
</feature>
<feature type="compositionally biased region" description="Polar residues" evidence="1">
    <location>
        <begin position="154"/>
        <end position="165"/>
    </location>
</feature>
<dbReference type="Gene3D" id="3.10.20.90">
    <property type="entry name" value="Phosphatidylinositol 3-kinase Catalytic Subunit, Chain A, domain 1"/>
    <property type="match status" value="1"/>
</dbReference>
<dbReference type="OrthoDB" id="436606at2759"/>
<evidence type="ECO:0000313" key="3">
    <source>
        <dbReference type="Proteomes" id="UP000694845"/>
    </source>
</evidence>
<dbReference type="Pfam" id="PF00789">
    <property type="entry name" value="UBX"/>
    <property type="match status" value="1"/>
</dbReference>
<feature type="compositionally biased region" description="Polar residues" evidence="1">
    <location>
        <begin position="88"/>
        <end position="120"/>
    </location>
</feature>
<reference evidence="4" key="1">
    <citation type="submission" date="2025-08" db="UniProtKB">
        <authorList>
            <consortium name="RefSeq"/>
        </authorList>
    </citation>
    <scope>IDENTIFICATION</scope>
</reference>
<dbReference type="RefSeq" id="XP_022090113.1">
    <property type="nucleotide sequence ID" value="XM_022234421.1"/>
</dbReference>
<feature type="region of interest" description="Disordered" evidence="1">
    <location>
        <begin position="56"/>
        <end position="126"/>
    </location>
</feature>
<dbReference type="SMART" id="SM00166">
    <property type="entry name" value="UBX"/>
    <property type="match status" value="1"/>
</dbReference>
<sequence length="311" mass="34536">MISSLVNKNSFKMADAGPVDCEWKQRPKSHFKTKIPHIEVVADALFSRNVVKERLGSNQAMQKNTKKSASASRHLPSPPVASKRSSEQTRNVCQTESRDQQQALAVSSSTTMRPGSTLSIYSPLPGIGQSGHETEITAGILDLGLNERDFARNSPFSDSGVTHPTRSPESDRHTCTSGEAVLPDAQMKRSLSQSSGMANTNKISRREMRSQQFARRRQSQKSLAHEPCEGEDRCLIAVKLPEGERLQRYFRPSDSIADIVSYAEHTTRRVFSDCNVFTSDVPKRMVSNLSSTISKVGLGHRTLLYLEEKDE</sequence>
<keyword evidence="3" id="KW-1185">Reference proteome</keyword>
<evidence type="ECO:0000259" key="2">
    <source>
        <dbReference type="PROSITE" id="PS50033"/>
    </source>
</evidence>
<protein>
    <submittedName>
        <fullName evidence="4">UBX domain-containing protein 10-like</fullName>
    </submittedName>
</protein>
<dbReference type="InterPro" id="IPR001012">
    <property type="entry name" value="UBX_dom"/>
</dbReference>
<evidence type="ECO:0000256" key="1">
    <source>
        <dbReference type="SAM" id="MobiDB-lite"/>
    </source>
</evidence>
<dbReference type="InterPro" id="IPR029071">
    <property type="entry name" value="Ubiquitin-like_domsf"/>
</dbReference>
<dbReference type="AlphaFoldDB" id="A0A8B7YA43"/>
<evidence type="ECO:0000313" key="4">
    <source>
        <dbReference type="RefSeq" id="XP_022090113.1"/>
    </source>
</evidence>
<dbReference type="KEGG" id="aplc:110978993"/>
<dbReference type="OMA" id="EMRSQQF"/>
<gene>
    <name evidence="4" type="primary">LOC110978993</name>
</gene>
<feature type="region of interest" description="Disordered" evidence="1">
    <location>
        <begin position="152"/>
        <end position="226"/>
    </location>
</feature>
<dbReference type="PROSITE" id="PS50033">
    <property type="entry name" value="UBX"/>
    <property type="match status" value="1"/>
</dbReference>
<dbReference type="Proteomes" id="UP000694845">
    <property type="component" value="Unplaced"/>
</dbReference>
<feature type="compositionally biased region" description="Polar residues" evidence="1">
    <location>
        <begin position="189"/>
        <end position="202"/>
    </location>
</feature>
<accession>A0A8B7YA43</accession>
<dbReference type="SUPFAM" id="SSF54236">
    <property type="entry name" value="Ubiquitin-like"/>
    <property type="match status" value="1"/>
</dbReference>
<feature type="domain" description="UBX" evidence="2">
    <location>
        <begin position="229"/>
        <end position="306"/>
    </location>
</feature>
<name>A0A8B7YA43_ACAPL</name>
<proteinExistence type="predicted"/>
<dbReference type="GeneID" id="110978993"/>